<comment type="caution">
    <text evidence="1">The sequence shown here is derived from an EMBL/GenBank/DDBJ whole genome shotgun (WGS) entry which is preliminary data.</text>
</comment>
<dbReference type="EMBL" id="AOIM01000041">
    <property type="protein sequence ID" value="ELY87695.1"/>
    <property type="molecule type" value="Genomic_DNA"/>
</dbReference>
<evidence type="ECO:0000313" key="2">
    <source>
        <dbReference type="Proteomes" id="UP000011519"/>
    </source>
</evidence>
<protein>
    <submittedName>
        <fullName evidence="1">Uncharacterized protein</fullName>
    </submittedName>
</protein>
<name>L9ZME6_9EURY</name>
<dbReference type="PATRIC" id="fig|1227493.4.peg.3497"/>
<dbReference type="AlphaFoldDB" id="L9ZME6"/>
<dbReference type="STRING" id="1227493.C483_17388"/>
<gene>
    <name evidence="1" type="ORF">C483_17388</name>
</gene>
<dbReference type="Proteomes" id="UP000011519">
    <property type="component" value="Unassembled WGS sequence"/>
</dbReference>
<organism evidence="1 2">
    <name type="scientific">Natrialba hulunbeirensis JCM 10989</name>
    <dbReference type="NCBI Taxonomy" id="1227493"/>
    <lineage>
        <taxon>Archaea</taxon>
        <taxon>Methanobacteriati</taxon>
        <taxon>Methanobacteriota</taxon>
        <taxon>Stenosarchaea group</taxon>
        <taxon>Halobacteria</taxon>
        <taxon>Halobacteriales</taxon>
        <taxon>Natrialbaceae</taxon>
        <taxon>Natrialba</taxon>
    </lineage>
</organism>
<proteinExistence type="predicted"/>
<keyword evidence="2" id="KW-1185">Reference proteome</keyword>
<accession>L9ZME6</accession>
<reference evidence="1 2" key="1">
    <citation type="journal article" date="2014" name="PLoS Genet.">
        <title>Phylogenetically driven sequencing of extremely halophilic archaea reveals strategies for static and dynamic osmo-response.</title>
        <authorList>
            <person name="Becker E.A."/>
            <person name="Seitzer P.M."/>
            <person name="Tritt A."/>
            <person name="Larsen D."/>
            <person name="Krusor M."/>
            <person name="Yao A.I."/>
            <person name="Wu D."/>
            <person name="Madern D."/>
            <person name="Eisen J.A."/>
            <person name="Darling A.E."/>
            <person name="Facciotti M.T."/>
        </authorList>
    </citation>
    <scope>NUCLEOTIDE SEQUENCE [LARGE SCALE GENOMIC DNA]</scope>
    <source>
        <strain evidence="1 2">JCM 10989</strain>
    </source>
</reference>
<evidence type="ECO:0000313" key="1">
    <source>
        <dbReference type="EMBL" id="ELY87695.1"/>
    </source>
</evidence>
<sequence>MKIILFVMLKSKALLVVDVRQLALIYETSKEAMEDEEVHHSRRQTASRLNEECAELLGRNDTK</sequence>